<keyword evidence="2" id="KW-1185">Reference proteome</keyword>
<evidence type="ECO:0000313" key="1">
    <source>
        <dbReference type="EMBL" id="QYS97954.1"/>
    </source>
</evidence>
<feature type="non-terminal residue" evidence="1">
    <location>
        <position position="113"/>
    </location>
</feature>
<protein>
    <submittedName>
        <fullName evidence="1">Zn(2)-C6 fungal-type domain-containing protein</fullName>
    </submittedName>
</protein>
<reference evidence="1 2" key="1">
    <citation type="journal article" date="2021" name="BMC Genomics">
        <title>Telomere-to-telomere genome assembly of asparaginase-producing Trichoderma simmonsii.</title>
        <authorList>
            <person name="Chung D."/>
            <person name="Kwon Y.M."/>
            <person name="Yang Y."/>
        </authorList>
    </citation>
    <scope>NUCLEOTIDE SEQUENCE [LARGE SCALE GENOMIC DNA]</scope>
    <source>
        <strain evidence="1 2">GH-Sj1</strain>
    </source>
</reference>
<organism evidence="1 2">
    <name type="scientific">Trichoderma simmonsii</name>
    <dbReference type="NCBI Taxonomy" id="1491479"/>
    <lineage>
        <taxon>Eukaryota</taxon>
        <taxon>Fungi</taxon>
        <taxon>Dikarya</taxon>
        <taxon>Ascomycota</taxon>
        <taxon>Pezizomycotina</taxon>
        <taxon>Sordariomycetes</taxon>
        <taxon>Hypocreomycetidae</taxon>
        <taxon>Hypocreales</taxon>
        <taxon>Hypocreaceae</taxon>
        <taxon>Trichoderma</taxon>
    </lineage>
</organism>
<dbReference type="AlphaFoldDB" id="A0A8G0LDT9"/>
<accession>A0A8G0LDT9</accession>
<evidence type="ECO:0000313" key="2">
    <source>
        <dbReference type="Proteomes" id="UP000826661"/>
    </source>
</evidence>
<dbReference type="Proteomes" id="UP000826661">
    <property type="component" value="Chromosome III"/>
</dbReference>
<gene>
    <name evidence="1" type="ORF">H0G86_005156</name>
</gene>
<dbReference type="EMBL" id="CP075866">
    <property type="protein sequence ID" value="QYS97954.1"/>
    <property type="molecule type" value="Genomic_DNA"/>
</dbReference>
<proteinExistence type="predicted"/>
<sequence length="113" mass="12568">MDPETSLNATDASDLEFLINSMEAISQTHKVSRVFLQQTYLDIYTNGLESCIGIPDLSKYHEMFLNVKSSVPFVARTMLSGRSEILNSSIPDLAFQIPSGWDIWPELADIIGA</sequence>
<name>A0A8G0LDT9_9HYPO</name>